<keyword evidence="4" id="KW-0067">ATP-binding</keyword>
<dbReference type="InterPro" id="IPR001238">
    <property type="entry name" value="DNA-binding_RecF"/>
</dbReference>
<evidence type="ECO:0000313" key="7">
    <source>
        <dbReference type="EMBL" id="SVB33180.1"/>
    </source>
</evidence>
<evidence type="ECO:0000256" key="5">
    <source>
        <dbReference type="ARBA" id="ARBA00023125"/>
    </source>
</evidence>
<name>A0A382D430_9ZZZZ</name>
<keyword evidence="5" id="KW-0238">DNA-binding</keyword>
<dbReference type="GO" id="GO:0000731">
    <property type="term" value="P:DNA synthesis involved in DNA repair"/>
    <property type="evidence" value="ECO:0007669"/>
    <property type="project" value="TreeGrafter"/>
</dbReference>
<dbReference type="InterPro" id="IPR003395">
    <property type="entry name" value="RecF/RecN/SMC_N"/>
</dbReference>
<dbReference type="GO" id="GO:0003697">
    <property type="term" value="F:single-stranded DNA binding"/>
    <property type="evidence" value="ECO:0007669"/>
    <property type="project" value="InterPro"/>
</dbReference>
<gene>
    <name evidence="7" type="ORF">METZ01_LOCUS186034</name>
</gene>
<sequence>MSIEKLKMSGFRNYKEKSLEFSPGVNVIWGENGSGKTATLEAIHILSVGRSFRTARLQETIEKNSPHSRLVGVFVSEKNKKEVAVSHTKDKRKKVTINNAEVQPAEIFGQNPTVLLSPEEQKITNGSPSDRRKYFDKTFSTVSKKYLTTLIDYNKVLKQRNILLKKTPTSKEIETWDEKLVDTATKVWNKREKLYKEFEKALVDTCELYGKKEVGVLINSGLPKENPKEFLEVLKTNRQKDIVFGYTTAGPHSDRPVVLYNGKNIKTVGSQGEHKISLVLIKLAEYRLIKEATKTTPTFLLDDLFATLDFERSDAVFSLLEKNTQTIITNTDLVDIKNHGIIIDGKTNKSIHLLRQCKN</sequence>
<reference evidence="7" key="1">
    <citation type="submission" date="2018-05" db="EMBL/GenBank/DDBJ databases">
        <authorList>
            <person name="Lanie J.A."/>
            <person name="Ng W.-L."/>
            <person name="Kazmierczak K.M."/>
            <person name="Andrzejewski T.M."/>
            <person name="Davidsen T.M."/>
            <person name="Wayne K.J."/>
            <person name="Tettelin H."/>
            <person name="Glass J.I."/>
            <person name="Rusch D."/>
            <person name="Podicherti R."/>
            <person name="Tsui H.-C.T."/>
            <person name="Winkler M.E."/>
        </authorList>
    </citation>
    <scope>NUCLEOTIDE SEQUENCE</scope>
</reference>
<dbReference type="Gene3D" id="1.20.1050.90">
    <property type="entry name" value="RecF/RecN/SMC, N-terminal domain"/>
    <property type="match status" value="1"/>
</dbReference>
<evidence type="ECO:0000259" key="6">
    <source>
        <dbReference type="Pfam" id="PF02463"/>
    </source>
</evidence>
<evidence type="ECO:0000256" key="1">
    <source>
        <dbReference type="ARBA" id="ARBA00022490"/>
    </source>
</evidence>
<dbReference type="GO" id="GO:0006260">
    <property type="term" value="P:DNA replication"/>
    <property type="evidence" value="ECO:0007669"/>
    <property type="project" value="UniProtKB-KW"/>
</dbReference>
<dbReference type="AlphaFoldDB" id="A0A382D430"/>
<proteinExistence type="inferred from homology"/>
<dbReference type="PANTHER" id="PTHR32182">
    <property type="entry name" value="DNA REPLICATION AND REPAIR PROTEIN RECF"/>
    <property type="match status" value="1"/>
</dbReference>
<dbReference type="PANTHER" id="PTHR32182:SF0">
    <property type="entry name" value="DNA REPLICATION AND REPAIR PROTEIN RECF"/>
    <property type="match status" value="1"/>
</dbReference>
<dbReference type="SUPFAM" id="SSF52540">
    <property type="entry name" value="P-loop containing nucleoside triphosphate hydrolases"/>
    <property type="match status" value="1"/>
</dbReference>
<dbReference type="Gene3D" id="3.40.50.300">
    <property type="entry name" value="P-loop containing nucleotide triphosphate hydrolases"/>
    <property type="match status" value="1"/>
</dbReference>
<dbReference type="Pfam" id="PF02463">
    <property type="entry name" value="SMC_N"/>
    <property type="match status" value="1"/>
</dbReference>
<keyword evidence="2" id="KW-0235">DNA replication</keyword>
<accession>A0A382D430</accession>
<evidence type="ECO:0000256" key="3">
    <source>
        <dbReference type="ARBA" id="ARBA00022741"/>
    </source>
</evidence>
<dbReference type="EMBL" id="UINC01037542">
    <property type="protein sequence ID" value="SVB33180.1"/>
    <property type="molecule type" value="Genomic_DNA"/>
</dbReference>
<dbReference type="GO" id="GO:0005524">
    <property type="term" value="F:ATP binding"/>
    <property type="evidence" value="ECO:0007669"/>
    <property type="project" value="UniProtKB-KW"/>
</dbReference>
<dbReference type="InterPro" id="IPR027417">
    <property type="entry name" value="P-loop_NTPase"/>
</dbReference>
<dbReference type="InterPro" id="IPR042174">
    <property type="entry name" value="RecF_2"/>
</dbReference>
<evidence type="ECO:0000256" key="2">
    <source>
        <dbReference type="ARBA" id="ARBA00022705"/>
    </source>
</evidence>
<dbReference type="HAMAP" id="MF_00365">
    <property type="entry name" value="RecF"/>
    <property type="match status" value="1"/>
</dbReference>
<keyword evidence="3" id="KW-0547">Nucleotide-binding</keyword>
<organism evidence="7">
    <name type="scientific">marine metagenome</name>
    <dbReference type="NCBI Taxonomy" id="408172"/>
    <lineage>
        <taxon>unclassified sequences</taxon>
        <taxon>metagenomes</taxon>
        <taxon>ecological metagenomes</taxon>
    </lineage>
</organism>
<feature type="domain" description="RecF/RecN/SMC N-terminal" evidence="6">
    <location>
        <begin position="3"/>
        <end position="330"/>
    </location>
</feature>
<protein>
    <recommendedName>
        <fullName evidence="6">RecF/RecN/SMC N-terminal domain-containing protein</fullName>
    </recommendedName>
</protein>
<keyword evidence="1" id="KW-0963">Cytoplasm</keyword>
<dbReference type="GO" id="GO:0006302">
    <property type="term" value="P:double-strand break repair"/>
    <property type="evidence" value="ECO:0007669"/>
    <property type="project" value="TreeGrafter"/>
</dbReference>
<evidence type="ECO:0000256" key="4">
    <source>
        <dbReference type="ARBA" id="ARBA00022840"/>
    </source>
</evidence>
<dbReference type="NCBIfam" id="TIGR00611">
    <property type="entry name" value="recf"/>
    <property type="match status" value="1"/>
</dbReference>